<feature type="chain" id="PRO_5003836312" description="EamA domain-containing protein" evidence="6">
    <location>
        <begin position="19"/>
        <end position="261"/>
    </location>
</feature>
<dbReference type="Proteomes" id="UP000266841">
    <property type="component" value="Unassembled WGS sequence"/>
</dbReference>
<dbReference type="OrthoDB" id="43458at2759"/>
<reference evidence="7 8" key="1">
    <citation type="journal article" date="2012" name="Genome Biol.">
        <title>Genome and low-iron response of an oceanic diatom adapted to chronic iron limitation.</title>
        <authorList>
            <person name="Lommer M."/>
            <person name="Specht M."/>
            <person name="Roy A.S."/>
            <person name="Kraemer L."/>
            <person name="Andreson R."/>
            <person name="Gutowska M.A."/>
            <person name="Wolf J."/>
            <person name="Bergner S.V."/>
            <person name="Schilhabel M.B."/>
            <person name="Klostermeier U.C."/>
            <person name="Beiko R.G."/>
            <person name="Rosenstiel P."/>
            <person name="Hippler M."/>
            <person name="Laroche J."/>
        </authorList>
    </citation>
    <scope>NUCLEOTIDE SEQUENCE [LARGE SCALE GENOMIC DNA]</scope>
    <source>
        <strain evidence="7 8">CCMP1005</strain>
    </source>
</reference>
<keyword evidence="8" id="KW-1185">Reference proteome</keyword>
<dbReference type="InterPro" id="IPR018908">
    <property type="entry name" value="TMEM234"/>
</dbReference>
<dbReference type="eggNOG" id="KOG4831">
    <property type="taxonomic scope" value="Eukaryota"/>
</dbReference>
<evidence type="ECO:0000313" key="7">
    <source>
        <dbReference type="EMBL" id="EJK48361.1"/>
    </source>
</evidence>
<feature type="region of interest" description="Disordered" evidence="5">
    <location>
        <begin position="187"/>
        <end position="230"/>
    </location>
</feature>
<proteinExistence type="predicted"/>
<evidence type="ECO:0000313" key="8">
    <source>
        <dbReference type="Proteomes" id="UP000266841"/>
    </source>
</evidence>
<organism evidence="7 8">
    <name type="scientific">Thalassiosira oceanica</name>
    <name type="common">Marine diatom</name>
    <dbReference type="NCBI Taxonomy" id="159749"/>
    <lineage>
        <taxon>Eukaryota</taxon>
        <taxon>Sar</taxon>
        <taxon>Stramenopiles</taxon>
        <taxon>Ochrophyta</taxon>
        <taxon>Bacillariophyta</taxon>
        <taxon>Coscinodiscophyceae</taxon>
        <taxon>Thalassiosirophycidae</taxon>
        <taxon>Thalassiosirales</taxon>
        <taxon>Thalassiosiraceae</taxon>
        <taxon>Thalassiosira</taxon>
    </lineage>
</organism>
<dbReference type="EMBL" id="AGNL01045952">
    <property type="protein sequence ID" value="EJK48361.1"/>
    <property type="molecule type" value="Genomic_DNA"/>
</dbReference>
<name>K0RHE4_THAOC</name>
<evidence type="ECO:0000256" key="5">
    <source>
        <dbReference type="SAM" id="MobiDB-lite"/>
    </source>
</evidence>
<keyword evidence="2" id="KW-0812">Transmembrane</keyword>
<evidence type="ECO:0000256" key="2">
    <source>
        <dbReference type="ARBA" id="ARBA00022692"/>
    </source>
</evidence>
<keyword evidence="3" id="KW-1133">Transmembrane helix</keyword>
<sequence length="261" mass="28396">MVSAFEAASLILVGACWGCTNPMMRKGFVDSKAMKPEPPSAGGSTIWDKLAVLVNFRVWLPYAINQLGSLLYYKTLGDSAMTMSVPVCNATAVAFSSLTSVLLGERVDQPGRAALGVFRPHKTICADGSANIRLKLLTSEHRPSMIGFCPYDQTLLRRSLSCLAMPAHQHSLDIYARRAPLFLPSTPPSLRVPSARKHPPVPSYCPSMEQPSARASLSPPPPSAAIPPPPLWSARRRTRLGYKLILVRVRTPTQSGQRALH</sequence>
<comment type="caution">
    <text evidence="7">The sequence shown here is derived from an EMBL/GenBank/DDBJ whole genome shotgun (WGS) entry which is preliminary data.</text>
</comment>
<keyword evidence="4" id="KW-0472">Membrane</keyword>
<evidence type="ECO:0000256" key="4">
    <source>
        <dbReference type="ARBA" id="ARBA00023136"/>
    </source>
</evidence>
<feature type="signal peptide" evidence="6">
    <location>
        <begin position="1"/>
        <end position="18"/>
    </location>
</feature>
<dbReference type="Pfam" id="PF10639">
    <property type="entry name" value="TMEM234"/>
    <property type="match status" value="1"/>
</dbReference>
<dbReference type="AlphaFoldDB" id="K0RHE4"/>
<dbReference type="PANTHER" id="PTHR28668:SF1">
    <property type="entry name" value="TRANSMEMBRANE PROTEIN 234"/>
    <property type="match status" value="1"/>
</dbReference>
<evidence type="ECO:0000256" key="6">
    <source>
        <dbReference type="SAM" id="SignalP"/>
    </source>
</evidence>
<keyword evidence="6" id="KW-0732">Signal</keyword>
<evidence type="ECO:0000256" key="3">
    <source>
        <dbReference type="ARBA" id="ARBA00022989"/>
    </source>
</evidence>
<comment type="subcellular location">
    <subcellularLocation>
        <location evidence="1">Membrane</location>
        <topology evidence="1">Multi-pass membrane protein</topology>
    </subcellularLocation>
</comment>
<gene>
    <name evidence="7" type="ORF">THAOC_32852</name>
</gene>
<protein>
    <recommendedName>
        <fullName evidence="9">EamA domain-containing protein</fullName>
    </recommendedName>
</protein>
<evidence type="ECO:0008006" key="9">
    <source>
        <dbReference type="Google" id="ProtNLM"/>
    </source>
</evidence>
<feature type="compositionally biased region" description="Pro residues" evidence="5">
    <location>
        <begin position="218"/>
        <end position="230"/>
    </location>
</feature>
<evidence type="ECO:0000256" key="1">
    <source>
        <dbReference type="ARBA" id="ARBA00004141"/>
    </source>
</evidence>
<dbReference type="GO" id="GO:0016020">
    <property type="term" value="C:membrane"/>
    <property type="evidence" value="ECO:0007669"/>
    <property type="project" value="UniProtKB-SubCell"/>
</dbReference>
<accession>K0RHE4</accession>
<dbReference type="PANTHER" id="PTHR28668">
    <property type="entry name" value="TRANSMEMBRANE PROTEIN 234"/>
    <property type="match status" value="1"/>
</dbReference>